<dbReference type="EMBL" id="MU826368">
    <property type="protein sequence ID" value="KAJ7378262.1"/>
    <property type="molecule type" value="Genomic_DNA"/>
</dbReference>
<dbReference type="Proteomes" id="UP001163046">
    <property type="component" value="Unassembled WGS sequence"/>
</dbReference>
<name>A0A9W9ZB03_9CNID</name>
<keyword evidence="2" id="KW-1185">Reference proteome</keyword>
<gene>
    <name evidence="1" type="ORF">OS493_024212</name>
</gene>
<proteinExistence type="predicted"/>
<sequence length="61" mass="7088">MDQATRLFTWPADMDTLILCCICWRMELTLTCLTITTNTPFFLATESLQKEICQVKNELID</sequence>
<reference evidence="1" key="1">
    <citation type="submission" date="2023-01" db="EMBL/GenBank/DDBJ databases">
        <title>Genome assembly of the deep-sea coral Lophelia pertusa.</title>
        <authorList>
            <person name="Herrera S."/>
            <person name="Cordes E."/>
        </authorList>
    </citation>
    <scope>NUCLEOTIDE SEQUENCE</scope>
    <source>
        <strain evidence="1">USNM1676648</strain>
        <tissue evidence="1">Polyp</tissue>
    </source>
</reference>
<protein>
    <submittedName>
        <fullName evidence="1">Uncharacterized protein</fullName>
    </submittedName>
</protein>
<evidence type="ECO:0000313" key="1">
    <source>
        <dbReference type="EMBL" id="KAJ7378262.1"/>
    </source>
</evidence>
<accession>A0A9W9ZB03</accession>
<evidence type="ECO:0000313" key="2">
    <source>
        <dbReference type="Proteomes" id="UP001163046"/>
    </source>
</evidence>
<dbReference type="AlphaFoldDB" id="A0A9W9ZB03"/>
<comment type="caution">
    <text evidence="1">The sequence shown here is derived from an EMBL/GenBank/DDBJ whole genome shotgun (WGS) entry which is preliminary data.</text>
</comment>
<organism evidence="1 2">
    <name type="scientific">Desmophyllum pertusum</name>
    <dbReference type="NCBI Taxonomy" id="174260"/>
    <lineage>
        <taxon>Eukaryota</taxon>
        <taxon>Metazoa</taxon>
        <taxon>Cnidaria</taxon>
        <taxon>Anthozoa</taxon>
        <taxon>Hexacorallia</taxon>
        <taxon>Scleractinia</taxon>
        <taxon>Caryophylliina</taxon>
        <taxon>Caryophylliidae</taxon>
        <taxon>Desmophyllum</taxon>
    </lineage>
</organism>